<gene>
    <name evidence="9" type="primary">radC</name>
    <name evidence="9" type="ORF">L3556_11040</name>
</gene>
<dbReference type="Gene3D" id="3.40.140.10">
    <property type="entry name" value="Cytidine Deaminase, domain 2"/>
    <property type="match status" value="1"/>
</dbReference>
<comment type="caution">
    <text evidence="9">The sequence shown here is derived from an EMBL/GenBank/DDBJ whole genome shotgun (WGS) entry which is preliminary data.</text>
</comment>
<evidence type="ECO:0000259" key="8">
    <source>
        <dbReference type="PROSITE" id="PS50249"/>
    </source>
</evidence>
<dbReference type="SUPFAM" id="SSF47781">
    <property type="entry name" value="RuvA domain 2-like"/>
    <property type="match status" value="1"/>
</dbReference>
<dbReference type="PROSITE" id="PS50249">
    <property type="entry name" value="MPN"/>
    <property type="match status" value="1"/>
</dbReference>
<dbReference type="PANTHER" id="PTHR30471">
    <property type="entry name" value="DNA REPAIR PROTEIN RADC"/>
    <property type="match status" value="1"/>
</dbReference>
<dbReference type="InterPro" id="IPR037518">
    <property type="entry name" value="MPN"/>
</dbReference>
<evidence type="ECO:0000313" key="10">
    <source>
        <dbReference type="Proteomes" id="UP001154265"/>
    </source>
</evidence>
<keyword evidence="6" id="KW-0482">Metalloprotease</keyword>
<keyword evidence="3" id="KW-0479">Metal-binding</keyword>
<dbReference type="NCBIfam" id="NF000642">
    <property type="entry name" value="PRK00024.1"/>
    <property type="match status" value="1"/>
</dbReference>
<dbReference type="CDD" id="cd08071">
    <property type="entry name" value="MPN_DUF2466"/>
    <property type="match status" value="1"/>
</dbReference>
<dbReference type="Pfam" id="PF04002">
    <property type="entry name" value="RadC"/>
    <property type="match status" value="1"/>
</dbReference>
<dbReference type="InterPro" id="IPR046778">
    <property type="entry name" value="UPF0758_N"/>
</dbReference>
<evidence type="ECO:0000256" key="5">
    <source>
        <dbReference type="ARBA" id="ARBA00022833"/>
    </source>
</evidence>
<dbReference type="Pfam" id="PF20582">
    <property type="entry name" value="UPF0758_N"/>
    <property type="match status" value="1"/>
</dbReference>
<dbReference type="InterPro" id="IPR010994">
    <property type="entry name" value="RuvA_2-like"/>
</dbReference>
<evidence type="ECO:0000256" key="1">
    <source>
        <dbReference type="ARBA" id="ARBA00010243"/>
    </source>
</evidence>
<dbReference type="InterPro" id="IPR020891">
    <property type="entry name" value="UPF0758_CS"/>
</dbReference>
<reference evidence="9" key="2">
    <citation type="submission" date="2022-01" db="EMBL/GenBank/DDBJ databases">
        <authorList>
            <person name="Zivanovic Y."/>
            <person name="Moreira D."/>
            <person name="Lopez-Garcia P."/>
        </authorList>
    </citation>
    <scope>NUCLEOTIDE SEQUENCE</scope>
    <source>
        <strain evidence="9">G9</strain>
    </source>
</reference>
<comment type="similarity">
    <text evidence="1 7">Belongs to the UPF0758 family.</text>
</comment>
<dbReference type="RefSeq" id="WP_277867328.1">
    <property type="nucleotide sequence ID" value="NZ_JAKKUT010000002.1"/>
</dbReference>
<evidence type="ECO:0000256" key="7">
    <source>
        <dbReference type="RuleBase" id="RU003797"/>
    </source>
</evidence>
<name>A0ABT6F0W3_9SYNE</name>
<evidence type="ECO:0000256" key="2">
    <source>
        <dbReference type="ARBA" id="ARBA00022670"/>
    </source>
</evidence>
<dbReference type="InterPro" id="IPR001405">
    <property type="entry name" value="UPF0758"/>
</dbReference>
<keyword evidence="10" id="KW-1185">Reference proteome</keyword>
<dbReference type="InterPro" id="IPR003583">
    <property type="entry name" value="Hlx-hairpin-Hlx_DNA-bd_motif"/>
</dbReference>
<reference evidence="9" key="1">
    <citation type="journal article" date="2022" name="Genome Biol. Evol.">
        <title>A New Gene Family Diagnostic for Intracellular Biomineralization of Amorphous Ca Carbonates by Cyanobacteria.</title>
        <authorList>
            <person name="Benzerara K."/>
            <person name="Duprat E."/>
            <person name="Bitard-Feildel T."/>
            <person name="Caumes G."/>
            <person name="Cassier-Chauvat C."/>
            <person name="Chauvat F."/>
            <person name="Dezi M."/>
            <person name="Diop S.I."/>
            <person name="Gaschignard G."/>
            <person name="Gorgen S."/>
            <person name="Gugger M."/>
            <person name="Lopez-Garcia P."/>
            <person name="Millet M."/>
            <person name="Skouri-Panet F."/>
            <person name="Moreira D."/>
            <person name="Callebaut I."/>
        </authorList>
    </citation>
    <scope>NUCLEOTIDE SEQUENCE</scope>
    <source>
        <strain evidence="9">G9</strain>
    </source>
</reference>
<organism evidence="9 10">
    <name type="scientific">Candidatus Synechococcus calcipolaris G9</name>
    <dbReference type="NCBI Taxonomy" id="1497997"/>
    <lineage>
        <taxon>Bacteria</taxon>
        <taxon>Bacillati</taxon>
        <taxon>Cyanobacteriota</taxon>
        <taxon>Cyanophyceae</taxon>
        <taxon>Synechococcales</taxon>
        <taxon>Synechococcaceae</taxon>
        <taxon>Synechococcus</taxon>
    </lineage>
</organism>
<accession>A0ABT6F0W3</accession>
<dbReference type="SMART" id="SM00278">
    <property type="entry name" value="HhH1"/>
    <property type="match status" value="1"/>
</dbReference>
<evidence type="ECO:0000256" key="3">
    <source>
        <dbReference type="ARBA" id="ARBA00022723"/>
    </source>
</evidence>
<keyword evidence="2" id="KW-0645">Protease</keyword>
<sequence length="246" mass="26835">MIYHLRIADLPSGDRPREKLLEHGSRHLTSAELLAILLGTGQGPGKLSAVGLGQHILRHLNQGNPNDNDPGVLKNITAEELMAISGVGPAKATAILAAIELGKRVLQSRPPENTEISDPSLAAATLAQDLMWQTTERFAVLLLDVRHRLLGTHVISMGSATETIAHPREIFREVIRRGANRLIIAHNHPSGNLTPSKEDLQLTRQLLQAGQFLALPILDHLILGNGDYSSLRQTTSLWQEYPQGDT</sequence>
<evidence type="ECO:0000313" key="9">
    <source>
        <dbReference type="EMBL" id="MDG2991460.1"/>
    </source>
</evidence>
<dbReference type="NCBIfam" id="TIGR00608">
    <property type="entry name" value="radc"/>
    <property type="match status" value="1"/>
</dbReference>
<dbReference type="SUPFAM" id="SSF102712">
    <property type="entry name" value="JAB1/MPN domain"/>
    <property type="match status" value="1"/>
</dbReference>
<evidence type="ECO:0000256" key="4">
    <source>
        <dbReference type="ARBA" id="ARBA00022801"/>
    </source>
</evidence>
<protein>
    <submittedName>
        <fullName evidence="9">DNA repair protein RadC</fullName>
    </submittedName>
</protein>
<dbReference type="PROSITE" id="PS01302">
    <property type="entry name" value="UPF0758"/>
    <property type="match status" value="1"/>
</dbReference>
<dbReference type="PANTHER" id="PTHR30471:SF3">
    <property type="entry name" value="UPF0758 PROTEIN YEES-RELATED"/>
    <property type="match status" value="1"/>
</dbReference>
<keyword evidence="5" id="KW-0862">Zinc</keyword>
<feature type="domain" description="MPN" evidence="8">
    <location>
        <begin position="114"/>
        <end position="237"/>
    </location>
</feature>
<dbReference type="InterPro" id="IPR025657">
    <property type="entry name" value="RadC_JAB"/>
</dbReference>
<keyword evidence="4" id="KW-0378">Hydrolase</keyword>
<dbReference type="EMBL" id="JAKKUT010000002">
    <property type="protein sequence ID" value="MDG2991460.1"/>
    <property type="molecule type" value="Genomic_DNA"/>
</dbReference>
<dbReference type="Proteomes" id="UP001154265">
    <property type="component" value="Unassembled WGS sequence"/>
</dbReference>
<proteinExistence type="inferred from homology"/>
<evidence type="ECO:0000256" key="6">
    <source>
        <dbReference type="ARBA" id="ARBA00023049"/>
    </source>
</evidence>